<dbReference type="AlphaFoldDB" id="A0A917HQF2"/>
<evidence type="ECO:0000256" key="1">
    <source>
        <dbReference type="ARBA" id="ARBA00004571"/>
    </source>
</evidence>
<evidence type="ECO:0000256" key="9">
    <source>
        <dbReference type="RuleBase" id="RU003357"/>
    </source>
</evidence>
<gene>
    <name evidence="13" type="ORF">GCM10007415_19580</name>
</gene>
<name>A0A917HQF2_9SPHI</name>
<dbReference type="InterPro" id="IPR012910">
    <property type="entry name" value="Plug_dom"/>
</dbReference>
<dbReference type="FunFam" id="2.170.130.10:FF:000008">
    <property type="entry name" value="SusC/RagA family TonB-linked outer membrane protein"/>
    <property type="match status" value="1"/>
</dbReference>
<dbReference type="Pfam" id="PF07715">
    <property type="entry name" value="Plug"/>
    <property type="match status" value="1"/>
</dbReference>
<reference evidence="13" key="1">
    <citation type="journal article" date="2014" name="Int. J. Syst. Evol. Microbiol.">
        <title>Complete genome sequence of Corynebacterium casei LMG S-19264T (=DSM 44701T), isolated from a smear-ripened cheese.</title>
        <authorList>
            <consortium name="US DOE Joint Genome Institute (JGI-PGF)"/>
            <person name="Walter F."/>
            <person name="Albersmeier A."/>
            <person name="Kalinowski J."/>
            <person name="Ruckert C."/>
        </authorList>
    </citation>
    <scope>NUCLEOTIDE SEQUENCE</scope>
    <source>
        <strain evidence="13">CGMCC 1.12195</strain>
    </source>
</reference>
<keyword evidence="3 8" id="KW-1134">Transmembrane beta strand</keyword>
<dbReference type="EMBL" id="BMER01000001">
    <property type="protein sequence ID" value="GGG86170.1"/>
    <property type="molecule type" value="Genomic_DNA"/>
</dbReference>
<evidence type="ECO:0000256" key="8">
    <source>
        <dbReference type="PROSITE-ProRule" id="PRU01360"/>
    </source>
</evidence>
<dbReference type="Gene3D" id="2.170.130.10">
    <property type="entry name" value="TonB-dependent receptor, plug domain"/>
    <property type="match status" value="1"/>
</dbReference>
<dbReference type="SUPFAM" id="SSF56935">
    <property type="entry name" value="Porins"/>
    <property type="match status" value="1"/>
</dbReference>
<evidence type="ECO:0000256" key="6">
    <source>
        <dbReference type="ARBA" id="ARBA00023136"/>
    </source>
</evidence>
<dbReference type="InterPro" id="IPR000531">
    <property type="entry name" value="Beta-barrel_TonB"/>
</dbReference>
<dbReference type="SUPFAM" id="SSF49464">
    <property type="entry name" value="Carboxypeptidase regulatory domain-like"/>
    <property type="match status" value="1"/>
</dbReference>
<dbReference type="GO" id="GO:0009279">
    <property type="term" value="C:cell outer membrane"/>
    <property type="evidence" value="ECO:0007669"/>
    <property type="project" value="UniProtKB-SubCell"/>
</dbReference>
<proteinExistence type="inferred from homology"/>
<reference evidence="13" key="2">
    <citation type="submission" date="2020-09" db="EMBL/GenBank/DDBJ databases">
        <authorList>
            <person name="Sun Q."/>
            <person name="Zhou Y."/>
        </authorList>
    </citation>
    <scope>NUCLEOTIDE SEQUENCE</scope>
    <source>
        <strain evidence="13">CGMCC 1.12195</strain>
    </source>
</reference>
<evidence type="ECO:0000256" key="7">
    <source>
        <dbReference type="ARBA" id="ARBA00023237"/>
    </source>
</evidence>
<dbReference type="NCBIfam" id="TIGR04056">
    <property type="entry name" value="OMP_RagA_SusC"/>
    <property type="match status" value="1"/>
</dbReference>
<keyword evidence="10" id="KW-0732">Signal</keyword>
<dbReference type="InterPro" id="IPR036942">
    <property type="entry name" value="Beta-barrel_TonB_sf"/>
</dbReference>
<dbReference type="InterPro" id="IPR023996">
    <property type="entry name" value="TonB-dep_OMP_SusC/RagA"/>
</dbReference>
<dbReference type="PROSITE" id="PS52016">
    <property type="entry name" value="TONB_DEPENDENT_REC_3"/>
    <property type="match status" value="1"/>
</dbReference>
<comment type="caution">
    <text evidence="13">The sequence shown here is derived from an EMBL/GenBank/DDBJ whole genome shotgun (WGS) entry which is preliminary data.</text>
</comment>
<dbReference type="NCBIfam" id="TIGR04057">
    <property type="entry name" value="SusC_RagA_signa"/>
    <property type="match status" value="1"/>
</dbReference>
<sequence>MKLAIFLTFLTVLQAAATGYAQRITMKASNISLNDAMENVQAQTGYLFFFSGKDVAYTRVDANIADAELKTAMNILLDGLPFTWTLEDETIIISRTRNEQSKKKIAVSPDTQQLTVTGAVKDETGSPLAGATVTVKGASAAVTANEQGAYTIEVPNRAGTLVFTMVGFDAVERPINGLSIINVTMRAAVSDLEEVVVVGYGTMRKSDLTGSVAQIKSEDIQAVPVYNMEQALKGRAAGVQVTQNSGQPGGRIEVRVRGGNSMIGSNQPLYVVDGFPVTGGINFLNPADIESIDILKDASATAIYGARGANGVVIITSKKGKAGQAGRIELNSFYGIQQETKRYDLLNAKEYAIIANEWLRNGGQEPYFNVDEVENPGTDWQDAVLRTAPIQDHTLTFSGGSEKTQYSVSGNYYGQDGILINSGVKRGSARVNLGHDIKNWLRFNVNLNLSRREQLVVPVNNGYRGGGSVLSGAASAPPTLPVYDENGLPTQIERFYSFGSSDMRNPLIFAEDKTTTLGNIVIGNTGLDVKLTENLVFRSMVGLEYANSLADQFTPIIFETDRGYARQRTDYRSSFLNENTLTYTKDFDDIHRLTVLGGYTYQTNRNRYFEAQVSGLPGNTTENYDLSAAETINPPTSAISEWVLASWLARANYSFAGKYLLTASLRADGSSRFGNNNKWAAFPSAAVAWRISEEAFMEDVTVVNDLKLRASYGVTGNTALDPYQSLDRMEAVRTIYGDNEEIVGYVPNGIANEDLKWETTAQTDVGLDISFWNSRLNVTADYYWKYTTDLLASVPLPPSVGFGSMFQNVGEIQNQGFELGVNGDVLTGDWKWNVAAMLASNKNEVVKIAGGSDIYSAGQAAVWSSTNIAREGEPLGALFGYREDGLTENGLIKYKDTNGDGTVNAQDRVILGNPTPDWIYSLNSTLSYKGVNLNIFLEGVQGNEIFNATNGTHLNSFQRGSNQFRDIIGNYWTIENPDPNAKYPKISAASGVDISDRFIESGSYLRVKNISLGYDLPMAKWGATWCNAIQIYVSGTNLFTFTDYTGLDPEINTRGDDSQEVGNRLRMGHDQSGYPNAKVYAIGLRLTL</sequence>
<evidence type="ECO:0000313" key="14">
    <source>
        <dbReference type="Proteomes" id="UP000660862"/>
    </source>
</evidence>
<evidence type="ECO:0000256" key="3">
    <source>
        <dbReference type="ARBA" id="ARBA00022452"/>
    </source>
</evidence>
<feature type="domain" description="TonB-dependent receptor-like beta-barrel" evidence="11">
    <location>
        <begin position="520"/>
        <end position="1038"/>
    </location>
</feature>
<feature type="signal peptide" evidence="10">
    <location>
        <begin position="1"/>
        <end position="17"/>
    </location>
</feature>
<dbReference type="Pfam" id="PF00593">
    <property type="entry name" value="TonB_dep_Rec_b-barrel"/>
    <property type="match status" value="1"/>
</dbReference>
<evidence type="ECO:0000259" key="11">
    <source>
        <dbReference type="Pfam" id="PF00593"/>
    </source>
</evidence>
<feature type="chain" id="PRO_5037610834" evidence="10">
    <location>
        <begin position="18"/>
        <end position="1088"/>
    </location>
</feature>
<dbReference type="Gene3D" id="2.40.170.20">
    <property type="entry name" value="TonB-dependent receptor, beta-barrel domain"/>
    <property type="match status" value="1"/>
</dbReference>
<protein>
    <submittedName>
        <fullName evidence="13">SusC/RagA family TonB-linked outer membrane protein</fullName>
    </submittedName>
</protein>
<keyword evidence="7 8" id="KW-0998">Cell outer membrane</keyword>
<keyword evidence="6 8" id="KW-0472">Membrane</keyword>
<evidence type="ECO:0000313" key="13">
    <source>
        <dbReference type="EMBL" id="GGG86170.1"/>
    </source>
</evidence>
<keyword evidence="4 8" id="KW-0812">Transmembrane</keyword>
<feature type="domain" description="TonB-dependent receptor plug" evidence="12">
    <location>
        <begin position="205"/>
        <end position="312"/>
    </location>
</feature>
<dbReference type="InterPro" id="IPR008969">
    <property type="entry name" value="CarboxyPept-like_regulatory"/>
</dbReference>
<evidence type="ECO:0000256" key="4">
    <source>
        <dbReference type="ARBA" id="ARBA00022692"/>
    </source>
</evidence>
<keyword evidence="5 9" id="KW-0798">TonB box</keyword>
<dbReference type="Proteomes" id="UP000660862">
    <property type="component" value="Unassembled WGS sequence"/>
</dbReference>
<dbReference type="InterPro" id="IPR023997">
    <property type="entry name" value="TonB-dep_OMP_SusC/RagA_CS"/>
</dbReference>
<dbReference type="Gene3D" id="2.60.40.1120">
    <property type="entry name" value="Carboxypeptidase-like, regulatory domain"/>
    <property type="match status" value="1"/>
</dbReference>
<comment type="similarity">
    <text evidence="8 9">Belongs to the TonB-dependent receptor family.</text>
</comment>
<dbReference type="InterPro" id="IPR039426">
    <property type="entry name" value="TonB-dep_rcpt-like"/>
</dbReference>
<dbReference type="RefSeq" id="WP_188505688.1">
    <property type="nucleotide sequence ID" value="NZ_BMER01000001.1"/>
</dbReference>
<evidence type="ECO:0000259" key="12">
    <source>
        <dbReference type="Pfam" id="PF07715"/>
    </source>
</evidence>
<keyword evidence="2 8" id="KW-0813">Transport</keyword>
<evidence type="ECO:0000256" key="2">
    <source>
        <dbReference type="ARBA" id="ARBA00022448"/>
    </source>
</evidence>
<dbReference type="InterPro" id="IPR037066">
    <property type="entry name" value="Plug_dom_sf"/>
</dbReference>
<keyword evidence="14" id="KW-1185">Reference proteome</keyword>
<evidence type="ECO:0000256" key="5">
    <source>
        <dbReference type="ARBA" id="ARBA00023077"/>
    </source>
</evidence>
<accession>A0A917HQF2</accession>
<organism evidence="13 14">
    <name type="scientific">Parapedobacter pyrenivorans</name>
    <dbReference type="NCBI Taxonomy" id="1305674"/>
    <lineage>
        <taxon>Bacteria</taxon>
        <taxon>Pseudomonadati</taxon>
        <taxon>Bacteroidota</taxon>
        <taxon>Sphingobacteriia</taxon>
        <taxon>Sphingobacteriales</taxon>
        <taxon>Sphingobacteriaceae</taxon>
        <taxon>Parapedobacter</taxon>
    </lineage>
</organism>
<evidence type="ECO:0000256" key="10">
    <source>
        <dbReference type="SAM" id="SignalP"/>
    </source>
</evidence>
<comment type="subcellular location">
    <subcellularLocation>
        <location evidence="1 8">Cell outer membrane</location>
        <topology evidence="1 8">Multi-pass membrane protein</topology>
    </subcellularLocation>
</comment>
<dbReference type="Pfam" id="PF13715">
    <property type="entry name" value="CarbopepD_reg_2"/>
    <property type="match status" value="1"/>
</dbReference>